<evidence type="ECO:0000313" key="3">
    <source>
        <dbReference type="Proteomes" id="UP000614272"/>
    </source>
</evidence>
<dbReference type="Proteomes" id="UP000614272">
    <property type="component" value="Unassembled WGS sequence"/>
</dbReference>
<proteinExistence type="predicted"/>
<evidence type="ECO:0008006" key="4">
    <source>
        <dbReference type="Google" id="ProtNLM"/>
    </source>
</evidence>
<reference evidence="3" key="1">
    <citation type="journal article" date="2019" name="Int. J. Syst. Evol. Microbiol.">
        <title>The Global Catalogue of Microorganisms (GCM) 10K type strain sequencing project: providing services to taxonomists for standard genome sequencing and annotation.</title>
        <authorList>
            <consortium name="The Broad Institute Genomics Platform"/>
            <consortium name="The Broad Institute Genome Sequencing Center for Infectious Disease"/>
            <person name="Wu L."/>
            <person name="Ma J."/>
        </authorList>
    </citation>
    <scope>NUCLEOTIDE SEQUENCE [LARGE SCALE GENOMIC DNA]</scope>
    <source>
        <strain evidence="3">CGMCC 1.12923</strain>
    </source>
</reference>
<dbReference type="PROSITE" id="PS00409">
    <property type="entry name" value="PROKAR_NTER_METHYL"/>
    <property type="match status" value="1"/>
</dbReference>
<sequence length="147" mass="16936">MIRAKHPMHKYYSGFSLVEAMVALVILALTFTAVWGWFGTAVTSTQRIQQAVSLPEVFSQFAVQLELEPLQQQRAGVFQIDTYEIEWQASVNRQSTNELLRRQPEWIVTLFDVQAQVISAGRPVTSFETKIVKQWRDPDYAEPPEFM</sequence>
<accession>A0ABQ1R463</accession>
<keyword evidence="1" id="KW-0472">Membrane</keyword>
<keyword evidence="1" id="KW-1133">Transmembrane helix</keyword>
<gene>
    <name evidence="2" type="ORF">GCM10011357_11240</name>
</gene>
<dbReference type="InterPro" id="IPR012902">
    <property type="entry name" value="N_methyl_site"/>
</dbReference>
<evidence type="ECO:0000313" key="2">
    <source>
        <dbReference type="EMBL" id="GGD57582.1"/>
    </source>
</evidence>
<keyword evidence="1" id="KW-0812">Transmembrane</keyword>
<protein>
    <recommendedName>
        <fullName evidence="4">Type II secretion system protein GspI C-terminal domain-containing protein</fullName>
    </recommendedName>
</protein>
<name>A0ABQ1R463_9ALTE</name>
<comment type="caution">
    <text evidence="2">The sequence shown here is derived from an EMBL/GenBank/DDBJ whole genome shotgun (WGS) entry which is preliminary data.</text>
</comment>
<organism evidence="2 3">
    <name type="scientific">Lacimicrobium alkaliphilum</name>
    <dbReference type="NCBI Taxonomy" id="1526571"/>
    <lineage>
        <taxon>Bacteria</taxon>
        <taxon>Pseudomonadati</taxon>
        <taxon>Pseudomonadota</taxon>
        <taxon>Gammaproteobacteria</taxon>
        <taxon>Alteromonadales</taxon>
        <taxon>Alteromonadaceae</taxon>
        <taxon>Lacimicrobium</taxon>
    </lineage>
</organism>
<keyword evidence="3" id="KW-1185">Reference proteome</keyword>
<dbReference type="EMBL" id="BMGJ01000003">
    <property type="protein sequence ID" value="GGD57582.1"/>
    <property type="molecule type" value="Genomic_DNA"/>
</dbReference>
<evidence type="ECO:0000256" key="1">
    <source>
        <dbReference type="SAM" id="Phobius"/>
    </source>
</evidence>
<dbReference type="Pfam" id="PF07963">
    <property type="entry name" value="N_methyl"/>
    <property type="match status" value="1"/>
</dbReference>
<feature type="transmembrane region" description="Helical" evidence="1">
    <location>
        <begin position="12"/>
        <end position="38"/>
    </location>
</feature>